<proteinExistence type="inferred from homology"/>
<dbReference type="InterPro" id="IPR050810">
    <property type="entry name" value="Bact_Secretion_Sys_Channel"/>
</dbReference>
<reference evidence="8 9" key="1">
    <citation type="submission" date="2015-03" db="EMBL/GenBank/DDBJ databases">
        <title>Genome sequence of Variovorax paradoxus TBEA6.</title>
        <authorList>
            <person name="Poehlein A."/>
            <person name="Schuldes J."/>
            <person name="Wuebbeler J.H."/>
            <person name="Hiessl S."/>
            <person name="Steinbuechel A."/>
            <person name="Daniel R."/>
        </authorList>
    </citation>
    <scope>NUCLEOTIDE SEQUENCE [LARGE SCALE GENOMIC DNA]</scope>
    <source>
        <strain evidence="8 9">TBEA6</strain>
    </source>
</reference>
<dbReference type="GO" id="GO:0009279">
    <property type="term" value="C:cell outer membrane"/>
    <property type="evidence" value="ECO:0007669"/>
    <property type="project" value="UniProtKB-SubCell"/>
</dbReference>
<feature type="region of interest" description="Disordered" evidence="5">
    <location>
        <begin position="356"/>
        <end position="383"/>
    </location>
</feature>
<dbReference type="PRINTS" id="PR01337">
    <property type="entry name" value="TYPE3OMGPROT"/>
</dbReference>
<dbReference type="Pfam" id="PF03958">
    <property type="entry name" value="Secretin_N"/>
    <property type="match status" value="2"/>
</dbReference>
<dbReference type="InterPro" id="IPR003522">
    <property type="entry name" value="T3SS_OM_pore_YscC"/>
</dbReference>
<comment type="caution">
    <text evidence="8">The sequence shown here is derived from an EMBL/GenBank/DDBJ whole genome shotgun (WGS) entry which is preliminary data.</text>
</comment>
<protein>
    <recommendedName>
        <fullName evidence="3">Type 3 secretion system secretin</fullName>
        <shortName evidence="3">T3SS secretin</shortName>
    </recommendedName>
</protein>
<keyword evidence="3" id="KW-0653">Protein transport</keyword>
<dbReference type="Proteomes" id="UP000035170">
    <property type="component" value="Unassembled WGS sequence"/>
</dbReference>
<keyword evidence="3" id="KW-0998">Cell outer membrane</keyword>
<comment type="similarity">
    <text evidence="3">Belongs to the bacterial secretin family. T3SS SctC subfamily.</text>
</comment>
<dbReference type="InterPro" id="IPR004846">
    <property type="entry name" value="T2SS/T3SS_dom"/>
</dbReference>
<accession>A0A0H2LUZ4</accession>
<evidence type="ECO:0000256" key="4">
    <source>
        <dbReference type="RuleBase" id="RU004004"/>
    </source>
</evidence>
<evidence type="ECO:0000313" key="8">
    <source>
        <dbReference type="EMBL" id="KLN53511.1"/>
    </source>
</evidence>
<keyword evidence="3" id="KW-0811">Translocation</keyword>
<dbReference type="GO" id="GO:0015627">
    <property type="term" value="C:type II protein secretion system complex"/>
    <property type="evidence" value="ECO:0007669"/>
    <property type="project" value="TreeGrafter"/>
</dbReference>
<evidence type="ECO:0000256" key="5">
    <source>
        <dbReference type="SAM" id="MobiDB-lite"/>
    </source>
</evidence>
<dbReference type="InterPro" id="IPR005644">
    <property type="entry name" value="NolW-like"/>
</dbReference>
<feature type="domain" description="NolW-like" evidence="7">
    <location>
        <begin position="118"/>
        <end position="179"/>
    </location>
</feature>
<feature type="compositionally biased region" description="Low complexity" evidence="5">
    <location>
        <begin position="226"/>
        <end position="236"/>
    </location>
</feature>
<feature type="domain" description="Type II/III secretion system secretin-like" evidence="6">
    <location>
        <begin position="411"/>
        <end position="568"/>
    </location>
</feature>
<keyword evidence="3" id="KW-0472">Membrane</keyword>
<dbReference type="AlphaFoldDB" id="A0A0H2LUZ4"/>
<keyword evidence="9" id="KW-1185">Reference proteome</keyword>
<feature type="signal peptide" evidence="3">
    <location>
        <begin position="1"/>
        <end position="33"/>
    </location>
</feature>
<dbReference type="Gene3D" id="3.55.50.30">
    <property type="match status" value="1"/>
</dbReference>
<dbReference type="HAMAP" id="MF_02219">
    <property type="entry name" value="Type_III_secretin"/>
    <property type="match status" value="1"/>
</dbReference>
<dbReference type="GO" id="GO:0030254">
    <property type="term" value="P:protein secretion by the type III secretion system"/>
    <property type="evidence" value="ECO:0007669"/>
    <property type="project" value="UniProtKB-UniRule"/>
</dbReference>
<comment type="function">
    <text evidence="3">Component of the type III secretion system (T3SS), also called injectisome, which is used to inject bacterial effector proteins into eukaryotic host cells. Forms a ring-shaped multimeric structure with an apparent central pore in the outer membrane.</text>
</comment>
<evidence type="ECO:0000259" key="6">
    <source>
        <dbReference type="Pfam" id="PF00263"/>
    </source>
</evidence>
<keyword evidence="3 4" id="KW-0813">Transport</keyword>
<name>A0A0H2LUZ4_VARPD</name>
<comment type="subcellular location">
    <subcellularLocation>
        <location evidence="1 3 4">Cell outer membrane</location>
    </subcellularLocation>
</comment>
<evidence type="ECO:0000313" key="9">
    <source>
        <dbReference type="Proteomes" id="UP000035170"/>
    </source>
</evidence>
<dbReference type="PANTHER" id="PTHR30332">
    <property type="entry name" value="PROBABLE GENERAL SECRETION PATHWAY PROTEIN D"/>
    <property type="match status" value="1"/>
</dbReference>
<dbReference type="InterPro" id="IPR038591">
    <property type="entry name" value="NolW-like_sf"/>
</dbReference>
<feature type="region of interest" description="Disordered" evidence="5">
    <location>
        <begin position="224"/>
        <end position="244"/>
    </location>
</feature>
<dbReference type="PATRIC" id="fig|34073.19.peg.5468"/>
<comment type="subunit">
    <text evidence="3">The core secretion machinery of the T3SS is composed of approximately 20 different proteins, including cytoplasmic components, a base, an export apparatus and a needle. This subunit is part of the base, which anchors the injectisome in the bacterial cell envelope. Forms a stable homooligomeric complex.</text>
</comment>
<feature type="chain" id="PRO_5026401371" description="Type 3 secretion system secretin" evidence="3">
    <location>
        <begin position="34"/>
        <end position="586"/>
    </location>
</feature>
<feature type="domain" description="NolW-like" evidence="7">
    <location>
        <begin position="187"/>
        <end position="322"/>
    </location>
</feature>
<dbReference type="NCBIfam" id="TIGR02516">
    <property type="entry name" value="type_III_yscC"/>
    <property type="match status" value="1"/>
</dbReference>
<evidence type="ECO:0000259" key="7">
    <source>
        <dbReference type="Pfam" id="PF03958"/>
    </source>
</evidence>
<dbReference type="GO" id="GO:0030257">
    <property type="term" value="C:type III protein secretion system complex"/>
    <property type="evidence" value="ECO:0007669"/>
    <property type="project" value="UniProtKB-UniRule"/>
</dbReference>
<gene>
    <name evidence="8" type="primary">spiA</name>
    <name evidence="3" type="synonym">sctC</name>
    <name evidence="8" type="ORF">VPARA_53500</name>
</gene>
<dbReference type="PANTHER" id="PTHR30332:SF5">
    <property type="entry name" value="SPI-1 TYPE 3 SECRETION SYSTEM SECRETIN"/>
    <property type="match status" value="1"/>
</dbReference>
<dbReference type="EMBL" id="JZWI01000033">
    <property type="protein sequence ID" value="KLN53511.1"/>
    <property type="molecule type" value="Genomic_DNA"/>
</dbReference>
<dbReference type="Pfam" id="PF00263">
    <property type="entry name" value="Secretin"/>
    <property type="match status" value="1"/>
</dbReference>
<sequence length="586" mass="62357" precursor="true">MRVPHLKALCRRSLALWGCAALVLLAAPSPGHAAELRWSNRPFQIVANEKPLADFLRELASSQNVTAVIDPKVVGAISGKFAGSALTTLNSVCAVNGLTWYFDGAFLFVDLAADAKSEVLPIAAENAGRIAETLVRLHISDERYPLSISERDASVYVTGPRRYVEMVRQAVKLADQKSAMAEGAEIRLFPLRYAWASDFRISRSGKETVIPGVANVLRSLYGRGSGNSPAGSPGARGMSGGMSLGPNRQIKLRSGETINAPKVEIAGAGGDAVAQGGISNLPGGELPQFQADTRMNAVLVRDMPDRMAQYAKLIESMDVRPRLVEIEVTIMDISSDTLNSLGIDWRLHGRHADFQTGRGDRGQLTWGGSGSETGQIGSADGSGNPLTPLGGMFTAAIGNSARNYLLARVTALATNGSANFVARPKVMTLDNTEAVLENLSEFYVRVDGFQDAGLFSITAGTAVRVTPLVIDEKASRGVMMSIDIVDGDLSPMSVDKIPIVRRRTVNTQALVEEGASLLIAGYSSEEKSNAVTGVPLLKDIPGVGGLFRSTEKKQSNMERFYLLTPRLVLPGATANVPTLPLPEVGG</sequence>
<evidence type="ECO:0000256" key="3">
    <source>
        <dbReference type="HAMAP-Rule" id="MF_02219"/>
    </source>
</evidence>
<evidence type="ECO:0000256" key="1">
    <source>
        <dbReference type="ARBA" id="ARBA00004442"/>
    </source>
</evidence>
<evidence type="ECO:0000256" key="2">
    <source>
        <dbReference type="ARBA" id="ARBA00022729"/>
    </source>
</evidence>
<keyword evidence="2 3" id="KW-0732">Signal</keyword>
<dbReference type="Gene3D" id="3.30.1370.120">
    <property type="match status" value="2"/>
</dbReference>
<organism evidence="8 9">
    <name type="scientific">Variovorax paradoxus</name>
    <dbReference type="NCBI Taxonomy" id="34073"/>
    <lineage>
        <taxon>Bacteria</taxon>
        <taxon>Pseudomonadati</taxon>
        <taxon>Pseudomonadota</taxon>
        <taxon>Betaproteobacteria</taxon>
        <taxon>Burkholderiales</taxon>
        <taxon>Comamonadaceae</taxon>
        <taxon>Variovorax</taxon>
    </lineage>
</organism>